<evidence type="ECO:0000313" key="2">
    <source>
        <dbReference type="Proteomes" id="UP000187735"/>
    </source>
</evidence>
<sequence length="270" mass="31452">MPRRRTRRITGRDRRILNHLAEFHSATVDVLHRRFFAEKKVEAVRSTLRRLSTGPHQVVQSVPLDGRRAWYQLTPQGARFVGHKSYDCRTLGLHATARQFALQWFLFLAEEDLRLVNLHDFPDLFPVRGHRLPQGRFYFRTQSGIEPTSSTKTEERRTSTVQRLGYLAFDFGGRPLRIAQRLQQTLRRFLMHGWFDSLIQDGQFEVTLLTINASRRRSYDHTLPDMLHRNLATQLARFHTADSKLPSLAFPVTSRSVPGLHDIIYGRSPQ</sequence>
<keyword evidence="2" id="KW-1185">Reference proteome</keyword>
<gene>
    <name evidence="1" type="ORF">Fuma_06035</name>
</gene>
<accession>A0A1P8WQM9</accession>
<dbReference type="RefSeq" id="WP_077027406.1">
    <property type="nucleotide sequence ID" value="NZ_CP017641.1"/>
</dbReference>
<proteinExistence type="predicted"/>
<dbReference type="AlphaFoldDB" id="A0A1P8WQM9"/>
<evidence type="ECO:0000313" key="1">
    <source>
        <dbReference type="EMBL" id="APZ96366.1"/>
    </source>
</evidence>
<dbReference type="KEGG" id="fmr:Fuma_06035"/>
<organism evidence="1 2">
    <name type="scientific">Fuerstiella marisgermanici</name>
    <dbReference type="NCBI Taxonomy" id="1891926"/>
    <lineage>
        <taxon>Bacteria</taxon>
        <taxon>Pseudomonadati</taxon>
        <taxon>Planctomycetota</taxon>
        <taxon>Planctomycetia</taxon>
        <taxon>Planctomycetales</taxon>
        <taxon>Planctomycetaceae</taxon>
        <taxon>Fuerstiella</taxon>
    </lineage>
</organism>
<name>A0A1P8WQM9_9PLAN</name>
<dbReference type="STRING" id="1891926.Fuma_06035"/>
<dbReference type="Proteomes" id="UP000187735">
    <property type="component" value="Chromosome"/>
</dbReference>
<dbReference type="EMBL" id="CP017641">
    <property type="protein sequence ID" value="APZ96366.1"/>
    <property type="molecule type" value="Genomic_DNA"/>
</dbReference>
<protein>
    <submittedName>
        <fullName evidence="1">Uncharacterized protein</fullName>
    </submittedName>
</protein>
<reference evidence="1 2" key="1">
    <citation type="journal article" date="2016" name="Front. Microbiol.">
        <title>Fuerstia marisgermanicae gen. nov., sp. nov., an Unusual Member of the Phylum Planctomycetes from the German Wadden Sea.</title>
        <authorList>
            <person name="Kohn T."/>
            <person name="Heuer A."/>
            <person name="Jogler M."/>
            <person name="Vollmers J."/>
            <person name="Boedeker C."/>
            <person name="Bunk B."/>
            <person name="Rast P."/>
            <person name="Borchert D."/>
            <person name="Glockner I."/>
            <person name="Freese H.M."/>
            <person name="Klenk H.P."/>
            <person name="Overmann J."/>
            <person name="Kaster A.K."/>
            <person name="Rohde M."/>
            <person name="Wiegand S."/>
            <person name="Jogler C."/>
        </authorList>
    </citation>
    <scope>NUCLEOTIDE SEQUENCE [LARGE SCALE GENOMIC DNA]</scope>
    <source>
        <strain evidence="1 2">NH11</strain>
    </source>
</reference>